<organism evidence="10 11">
    <name type="scientific">Kroppenstedtia eburnea</name>
    <dbReference type="NCBI Taxonomy" id="714067"/>
    <lineage>
        <taxon>Bacteria</taxon>
        <taxon>Bacillati</taxon>
        <taxon>Bacillota</taxon>
        <taxon>Bacilli</taxon>
        <taxon>Bacillales</taxon>
        <taxon>Thermoactinomycetaceae</taxon>
        <taxon>Kroppenstedtia</taxon>
    </lineage>
</organism>
<evidence type="ECO:0000313" key="11">
    <source>
        <dbReference type="Proteomes" id="UP000186795"/>
    </source>
</evidence>
<evidence type="ECO:0000256" key="5">
    <source>
        <dbReference type="ARBA" id="ARBA00023163"/>
    </source>
</evidence>
<keyword evidence="1 7" id="KW-0963">Cytoplasm</keyword>
<accession>A0A1N7IVX3</accession>
<dbReference type="Gene3D" id="1.10.10.10">
    <property type="entry name" value="Winged helix-like DNA-binding domain superfamily/Winged helix DNA-binding domain"/>
    <property type="match status" value="1"/>
</dbReference>
<evidence type="ECO:0000259" key="8">
    <source>
        <dbReference type="Pfam" id="PF06018"/>
    </source>
</evidence>
<evidence type="ECO:0000256" key="2">
    <source>
        <dbReference type="ARBA" id="ARBA00022491"/>
    </source>
</evidence>
<dbReference type="GO" id="GO:0003700">
    <property type="term" value="F:DNA-binding transcription factor activity"/>
    <property type="evidence" value="ECO:0007669"/>
    <property type="project" value="InterPro"/>
</dbReference>
<evidence type="ECO:0000256" key="3">
    <source>
        <dbReference type="ARBA" id="ARBA00023015"/>
    </source>
</evidence>
<dbReference type="PIRSF" id="PIRSF011572">
    <property type="entry name" value="GTP_sensing_CodY"/>
    <property type="match status" value="1"/>
</dbReference>
<evidence type="ECO:0000313" key="10">
    <source>
        <dbReference type="EMBL" id="SIS41235.1"/>
    </source>
</evidence>
<evidence type="ECO:0000256" key="7">
    <source>
        <dbReference type="HAMAP-Rule" id="MF_00621"/>
    </source>
</evidence>
<dbReference type="InterPro" id="IPR013198">
    <property type="entry name" value="GTP_trans_reg_CodY_C"/>
</dbReference>
<evidence type="ECO:0000256" key="4">
    <source>
        <dbReference type="ARBA" id="ARBA00023125"/>
    </source>
</evidence>
<name>A0A1N7IVX3_9BACL</name>
<feature type="domain" description="Global transcriptional regulator CodY N-terminal" evidence="8">
    <location>
        <begin position="5"/>
        <end position="180"/>
    </location>
</feature>
<keyword evidence="4 7" id="KW-0238">DNA-binding</keyword>
<dbReference type="InterPro" id="IPR014154">
    <property type="entry name" value="CodY"/>
</dbReference>
<dbReference type="AlphaFoldDB" id="A0A1N7IVX3"/>
<evidence type="ECO:0000259" key="9">
    <source>
        <dbReference type="Pfam" id="PF08222"/>
    </source>
</evidence>
<comment type="similarity">
    <text evidence="7">Belongs to the CodY family.</text>
</comment>
<reference evidence="11" key="1">
    <citation type="submission" date="2017-01" db="EMBL/GenBank/DDBJ databases">
        <authorList>
            <person name="Varghese N."/>
            <person name="Submissions S."/>
        </authorList>
    </citation>
    <scope>NUCLEOTIDE SEQUENCE [LARGE SCALE GENOMIC DNA]</scope>
    <source>
        <strain evidence="11">DSM 45196</strain>
    </source>
</reference>
<dbReference type="EMBL" id="FTOD01000001">
    <property type="protein sequence ID" value="SIS41235.1"/>
    <property type="molecule type" value="Genomic_DNA"/>
</dbReference>
<protein>
    <recommendedName>
        <fullName evidence="6 7">Global transcriptional regulator CodY</fullName>
    </recommendedName>
</protein>
<comment type="subcellular location">
    <subcellularLocation>
        <location evidence="7">Cytoplasm</location>
    </subcellularLocation>
</comment>
<keyword evidence="3 7" id="KW-0805">Transcription regulation</keyword>
<evidence type="ECO:0000256" key="1">
    <source>
        <dbReference type="ARBA" id="ARBA00022490"/>
    </source>
</evidence>
<comment type="function">
    <text evidence="7">DNA-binding global transcriptional regulator which is involved in the adaptive response to starvation and acts by directly or indirectly controlling the expression of numerous genes in response to nutrient availability. During rapid exponential growth, CodY is highly active and represses genes whose products allow adaptation to nutrient depletion.</text>
</comment>
<dbReference type="GO" id="GO:0005525">
    <property type="term" value="F:GTP binding"/>
    <property type="evidence" value="ECO:0007669"/>
    <property type="project" value="InterPro"/>
</dbReference>
<keyword evidence="11" id="KW-1185">Reference proteome</keyword>
<sequence>MEMDLLSKAREINNLLQKTGGQAVSFKEMAEVLRDMIMANVYVVSRRGKILGSGAVQESEGDELQRRVVSEGHLGEEYNDLLKSVRETSANLDENSPFSPDHRMDGNHAHRYTTIVPIIGGGDRLGTLLLTRFDQPFVEDDLVLAEYGATVVGMEILQMKAEKAEEEARNRAMVQLAVDSLSYSEQEAVEHIFAELDGLEGILVASKVADRAGITRSVIVNALRKLESAGVVESRSLGMKGTHIKVLNDKFLPMLEKLRQS</sequence>
<dbReference type="Pfam" id="PF08222">
    <property type="entry name" value="HTH_CodY"/>
    <property type="match status" value="1"/>
</dbReference>
<dbReference type="InterPro" id="IPR029016">
    <property type="entry name" value="GAF-like_dom_sf"/>
</dbReference>
<gene>
    <name evidence="7" type="primary">codY</name>
    <name evidence="10" type="ORF">SAMN05421790_101422</name>
</gene>
<dbReference type="GO" id="GO:0045892">
    <property type="term" value="P:negative regulation of DNA-templated transcription"/>
    <property type="evidence" value="ECO:0007669"/>
    <property type="project" value="UniProtKB-UniRule"/>
</dbReference>
<dbReference type="PANTHER" id="PTHR40062:SF1">
    <property type="entry name" value="GLOBAL TRANSCRIPTIONAL REGULATOR CODY"/>
    <property type="match status" value="1"/>
</dbReference>
<dbReference type="InterPro" id="IPR010312">
    <property type="entry name" value="Transc_reg_CodY_N"/>
</dbReference>
<dbReference type="Gene3D" id="3.30.450.40">
    <property type="match status" value="1"/>
</dbReference>
<dbReference type="Pfam" id="PF06018">
    <property type="entry name" value="CodY"/>
    <property type="match status" value="1"/>
</dbReference>
<dbReference type="FunFam" id="1.10.10.10:FF:000034">
    <property type="entry name" value="GTP-sensing transcriptional pleiotropic repressor CodY"/>
    <property type="match status" value="1"/>
</dbReference>
<evidence type="ECO:0000256" key="6">
    <source>
        <dbReference type="ARBA" id="ARBA00034538"/>
    </source>
</evidence>
<dbReference type="SUPFAM" id="SSF46785">
    <property type="entry name" value="Winged helix' DNA-binding domain"/>
    <property type="match status" value="1"/>
</dbReference>
<keyword evidence="2 7" id="KW-0678">Repressor</keyword>
<dbReference type="NCBIfam" id="NF003170">
    <property type="entry name" value="PRK04158.1"/>
    <property type="match status" value="1"/>
</dbReference>
<dbReference type="GO" id="GO:0005737">
    <property type="term" value="C:cytoplasm"/>
    <property type="evidence" value="ECO:0007669"/>
    <property type="project" value="UniProtKB-SubCell"/>
</dbReference>
<feature type="domain" description="Global transcriptional regulator CodY C-terminal" evidence="9">
    <location>
        <begin position="199"/>
        <end position="256"/>
    </location>
</feature>
<feature type="DNA-binding region" description="H-T-H motif" evidence="7">
    <location>
        <begin position="205"/>
        <end position="224"/>
    </location>
</feature>
<keyword evidence="5 7" id="KW-0804">Transcription</keyword>
<dbReference type="HAMAP" id="MF_00621">
    <property type="entry name" value="HTH_type_CodY"/>
    <property type="match status" value="1"/>
</dbReference>
<dbReference type="PANTHER" id="PTHR40062">
    <property type="entry name" value="GTP-SENSING TRANSCRIPTIONAL PLEIOTROPIC REPRESSOR CODY"/>
    <property type="match status" value="1"/>
</dbReference>
<dbReference type="GO" id="GO:0003677">
    <property type="term" value="F:DNA binding"/>
    <property type="evidence" value="ECO:0007669"/>
    <property type="project" value="UniProtKB-UniRule"/>
</dbReference>
<feature type="region of interest" description="GAF domain" evidence="7">
    <location>
        <begin position="1"/>
        <end position="157"/>
    </location>
</feature>
<dbReference type="Proteomes" id="UP000186795">
    <property type="component" value="Unassembled WGS sequence"/>
</dbReference>
<dbReference type="InterPro" id="IPR036388">
    <property type="entry name" value="WH-like_DNA-bd_sf"/>
</dbReference>
<dbReference type="NCBIfam" id="TIGR02787">
    <property type="entry name" value="codY_Gpos"/>
    <property type="match status" value="1"/>
</dbReference>
<proteinExistence type="inferred from homology"/>
<dbReference type="InterPro" id="IPR036390">
    <property type="entry name" value="WH_DNA-bd_sf"/>
</dbReference>